<feature type="transmembrane region" description="Helical" evidence="1">
    <location>
        <begin position="20"/>
        <end position="40"/>
    </location>
</feature>
<evidence type="ECO:0000256" key="1">
    <source>
        <dbReference type="SAM" id="Phobius"/>
    </source>
</evidence>
<dbReference type="eggNOG" id="ENOG50302F9">
    <property type="taxonomic scope" value="Bacteria"/>
</dbReference>
<feature type="transmembrane region" description="Helical" evidence="1">
    <location>
        <begin position="509"/>
        <end position="528"/>
    </location>
</feature>
<feature type="transmembrane region" description="Helical" evidence="1">
    <location>
        <begin position="229"/>
        <end position="258"/>
    </location>
</feature>
<dbReference type="AlphaFoldDB" id="G5GH41"/>
<evidence type="ECO:0000313" key="2">
    <source>
        <dbReference type="EMBL" id="EHI55838.1"/>
    </source>
</evidence>
<feature type="transmembrane region" description="Helical" evidence="1">
    <location>
        <begin position="174"/>
        <end position="193"/>
    </location>
</feature>
<comment type="caution">
    <text evidence="2">The sequence shown here is derived from an EMBL/GenBank/DDBJ whole genome shotgun (WGS) entry which is preliminary data.</text>
</comment>
<keyword evidence="1" id="KW-0812">Transmembrane</keyword>
<evidence type="ECO:0000313" key="3">
    <source>
        <dbReference type="Proteomes" id="UP000003011"/>
    </source>
</evidence>
<dbReference type="EMBL" id="ACZL01000015">
    <property type="protein sequence ID" value="EHI55838.1"/>
    <property type="molecule type" value="Genomic_DNA"/>
</dbReference>
<name>G5GH41_9FIRM</name>
<keyword evidence="1" id="KW-0472">Membrane</keyword>
<accession>G5GH41</accession>
<keyword evidence="1" id="KW-1133">Transmembrane helix</keyword>
<proteinExistence type="predicted"/>
<dbReference type="RefSeq" id="WP_005540166.1">
    <property type="nucleotide sequence ID" value="NZ_JH378831.1"/>
</dbReference>
<protein>
    <recommendedName>
        <fullName evidence="4">Glycosyltransferase RgtA/B/C/D-like domain-containing protein</fullName>
    </recommendedName>
</protein>
<feature type="transmembrane region" description="Helical" evidence="1">
    <location>
        <begin position="534"/>
        <end position="557"/>
    </location>
</feature>
<feature type="transmembrane region" description="Helical" evidence="1">
    <location>
        <begin position="52"/>
        <end position="69"/>
    </location>
</feature>
<sequence>MKTSNIRSIKLFDSEKKISFAIALVIWLTMYLTGWSRIYIRGTSGVDMECSLLHLVFLYFLVHHTKHFIINIRDDKYKTALYIASAYFILNIIILLLTWPGLIRFDDLLCFSCIREYTFYVWQHFITALYYLLCMKTLPFATGLIIIQVYIIALIVGYSISSIAFAYVDDIRSRKILIVLLFLSVNFLPVMSYSLSGYRIALYSFFELLFIAEIITIKKQDGIIEKDRLTGLVILCIILAVWRSEGIYYIILFPVLLMFIKDKIEKKTSIIFYCAVVAIISMLMVKLNNIAISSNDYSITATFMPLPELVINADKERDKEILSEMDKVINLNVIYQNPNESAEKLFWDKDLIKKGYSNADYKNYIRAYLKLVFRHPLTAFKPMWNNFLASAGITTIENGYPLLRSNLYVYDILFEEQSEMDRLIDENILPHTELYEYKKQPLTKKGWDNIDSIFKKPINRKLRTAVTRIIAGINSRGRVTILYRIFWNFFIPLILVMICFIYKILKRDWFIAAVILLVLCRTALVFVTSSAPYLMYYIPAYMSAYILSFFIIFMIFYKSTKPLNNS</sequence>
<feature type="transmembrane region" description="Helical" evidence="1">
    <location>
        <begin position="200"/>
        <end position="217"/>
    </location>
</feature>
<keyword evidence="3" id="KW-1185">Reference proteome</keyword>
<feature type="transmembrane region" description="Helical" evidence="1">
    <location>
        <begin position="145"/>
        <end position="168"/>
    </location>
</feature>
<evidence type="ECO:0008006" key="4">
    <source>
        <dbReference type="Google" id="ProtNLM"/>
    </source>
</evidence>
<organism evidence="2 3">
    <name type="scientific">Johnsonella ignava ATCC 51276</name>
    <dbReference type="NCBI Taxonomy" id="679200"/>
    <lineage>
        <taxon>Bacteria</taxon>
        <taxon>Bacillati</taxon>
        <taxon>Bacillota</taxon>
        <taxon>Clostridia</taxon>
        <taxon>Lachnospirales</taxon>
        <taxon>Lachnospiraceae</taxon>
        <taxon>Johnsonella</taxon>
    </lineage>
</organism>
<dbReference type="Proteomes" id="UP000003011">
    <property type="component" value="Unassembled WGS sequence"/>
</dbReference>
<gene>
    <name evidence="2" type="ORF">HMPREF9333_00881</name>
</gene>
<reference evidence="2 3" key="1">
    <citation type="submission" date="2011-08" db="EMBL/GenBank/DDBJ databases">
        <title>The Genome Sequence of Johnsonella ignava ATCC 51276.</title>
        <authorList>
            <consortium name="The Broad Institute Genome Sequencing Platform"/>
            <person name="Earl A."/>
            <person name="Ward D."/>
            <person name="Feldgarden M."/>
            <person name="Gevers D."/>
            <person name="Izard J."/>
            <person name="Blanton J.M."/>
            <person name="Baranova O.V."/>
            <person name="Dewhirst F.E."/>
            <person name="Young S.K."/>
            <person name="Zeng Q."/>
            <person name="Gargeya S."/>
            <person name="Fitzgerald M."/>
            <person name="Haas B."/>
            <person name="Abouelleil A."/>
            <person name="Alvarado L."/>
            <person name="Arachchi H.M."/>
            <person name="Berlin A."/>
            <person name="Brown A."/>
            <person name="Chapman S.B."/>
            <person name="Chen Z."/>
            <person name="Dunbar C."/>
            <person name="Freedman E."/>
            <person name="Gearin G."/>
            <person name="Gellesch M."/>
            <person name="Goldberg J."/>
            <person name="Griggs A."/>
            <person name="Gujja S."/>
            <person name="Heiman D."/>
            <person name="Howarth C."/>
            <person name="Larson L."/>
            <person name="Lui A."/>
            <person name="MacDonald P.J.P."/>
            <person name="Montmayeur A."/>
            <person name="Murphy C."/>
            <person name="Neiman D."/>
            <person name="Pearson M."/>
            <person name="Priest M."/>
            <person name="Roberts A."/>
            <person name="Saif S."/>
            <person name="Shea T."/>
            <person name="Shenoy N."/>
            <person name="Sisk P."/>
            <person name="Stolte C."/>
            <person name="Sykes S."/>
            <person name="Wortman J."/>
            <person name="Nusbaum C."/>
            <person name="Birren B."/>
        </authorList>
    </citation>
    <scope>NUCLEOTIDE SEQUENCE [LARGE SCALE GENOMIC DNA]</scope>
    <source>
        <strain evidence="2 3">ATCC 51276</strain>
    </source>
</reference>
<feature type="transmembrane region" description="Helical" evidence="1">
    <location>
        <begin position="81"/>
        <end position="105"/>
    </location>
</feature>
<dbReference type="OrthoDB" id="2018099at2"/>
<dbReference type="HOGENOM" id="CLU_496872_0_0_9"/>
<feature type="transmembrane region" description="Helical" evidence="1">
    <location>
        <begin position="270"/>
        <end position="287"/>
    </location>
</feature>
<feature type="transmembrane region" description="Helical" evidence="1">
    <location>
        <begin position="481"/>
        <end position="502"/>
    </location>
</feature>